<keyword evidence="11 17" id="KW-0675">Receptor</keyword>
<keyword evidence="12 13" id="KW-0998">Cell outer membrane</keyword>
<dbReference type="Pfam" id="PF00593">
    <property type="entry name" value="TonB_dep_Rec_b-barrel"/>
    <property type="match status" value="1"/>
</dbReference>
<dbReference type="EMBL" id="SDKK01000013">
    <property type="protein sequence ID" value="TYC55335.1"/>
    <property type="molecule type" value="Genomic_DNA"/>
</dbReference>
<keyword evidence="9 14" id="KW-0798">TonB box</keyword>
<keyword evidence="3 13" id="KW-0813">Transport</keyword>
<protein>
    <submittedName>
        <fullName evidence="17">TonB-dependent receptor</fullName>
    </submittedName>
</protein>
<reference evidence="17 18" key="1">
    <citation type="submission" date="2019-01" db="EMBL/GenBank/DDBJ databases">
        <title>Zoogloea oleivorans genome sequencing and assembly.</title>
        <authorList>
            <person name="Tancsics A."/>
            <person name="Farkas M."/>
            <person name="Kriszt B."/>
            <person name="Maroti G."/>
            <person name="Horvath B."/>
        </authorList>
    </citation>
    <scope>NUCLEOTIDE SEQUENCE [LARGE SCALE GENOMIC DNA]</scope>
    <source>
        <strain evidence="17 18">Buc</strain>
    </source>
</reference>
<dbReference type="PANTHER" id="PTHR32552">
    <property type="entry name" value="FERRICHROME IRON RECEPTOR-RELATED"/>
    <property type="match status" value="1"/>
</dbReference>
<dbReference type="PROSITE" id="PS52016">
    <property type="entry name" value="TONB_DEPENDENT_REC_3"/>
    <property type="match status" value="1"/>
</dbReference>
<name>A0A6C2CPT2_9RHOO</name>
<accession>A0A6C2CPT2</accession>
<keyword evidence="10 13" id="KW-0472">Membrane</keyword>
<evidence type="ECO:0000256" key="4">
    <source>
        <dbReference type="ARBA" id="ARBA00022452"/>
    </source>
</evidence>
<sequence length="679" mass="73243">MAHAAGVPTLQEVTVSIRSQDLIGVADSATEGTVTAKQLANRPLLRPAEVMETIPGMVVTQHSGDGKANQYFLRGFNLDHGSDFSTHVMGMPVNMVSHGHGQGYMDLNFLIPELVGSVKYRKGVYAAEDGDFATTGAARIDYQRQLANAFVDISLGQNGYRRALAAGSREVGGGLQLLGALEIAGNDGPWQQPENLKKHNAVLRLSEGTAAKGFSLTAMAYEASWTATEHVPERAINSGEIGRYGALSPRDGGKTHRYSLSGEWARPDQDGASKAGFYVINYGLNLFSAPSGFINGPQGDQHEQADARTVWGGQASRSWFLGPAFRDSELTAGIQLRQDRIRSVGLYRTEDRRRTDTVRQDKITETSASLFLEARTEWQPWLRSTVGLRHDEVDARVTATGGEFNLGNGGKTRAGQTSPKLGLVLGPFQLLGATEFYANWGHGFHSNDARGATSAVNPVDGGAISRVPLLVKAKGSEIGMRTMPLPGWSSSLSVWQMDLASELVFIGDEGVTEPKGASRRHGLEWSNYITAAHGLIIDADVALSYARFKQANADNGGTRVPNAIPLTASLGGTLDPGGNWFGGVRLRYLGAYPLEETGQEKSTAFLLTNLKLGYRIDPRLQLTLDVLNLFNRKANDIEYWGGACTRSETLLGSCGGGIDGRLVHPLEPRTLRLSLRASF</sequence>
<evidence type="ECO:0000256" key="7">
    <source>
        <dbReference type="ARBA" id="ARBA00023004"/>
    </source>
</evidence>
<evidence type="ECO:0000256" key="3">
    <source>
        <dbReference type="ARBA" id="ARBA00022448"/>
    </source>
</evidence>
<evidence type="ECO:0000256" key="6">
    <source>
        <dbReference type="ARBA" id="ARBA00022692"/>
    </source>
</evidence>
<dbReference type="SUPFAM" id="SSF56935">
    <property type="entry name" value="Porins"/>
    <property type="match status" value="1"/>
</dbReference>
<evidence type="ECO:0000256" key="13">
    <source>
        <dbReference type="PROSITE-ProRule" id="PRU01360"/>
    </source>
</evidence>
<dbReference type="AlphaFoldDB" id="A0A6C2CPT2"/>
<proteinExistence type="inferred from homology"/>
<keyword evidence="18" id="KW-1185">Reference proteome</keyword>
<keyword evidence="4 13" id="KW-1134">Transmembrane beta strand</keyword>
<dbReference type="OrthoDB" id="99480at2"/>
<evidence type="ECO:0000256" key="1">
    <source>
        <dbReference type="ARBA" id="ARBA00004571"/>
    </source>
</evidence>
<dbReference type="GO" id="GO:0009279">
    <property type="term" value="C:cell outer membrane"/>
    <property type="evidence" value="ECO:0007669"/>
    <property type="project" value="UniProtKB-SubCell"/>
</dbReference>
<gene>
    <name evidence="17" type="ORF">ETQ85_14490</name>
</gene>
<dbReference type="Gene3D" id="2.170.130.10">
    <property type="entry name" value="TonB-dependent receptor, plug domain"/>
    <property type="match status" value="1"/>
</dbReference>
<evidence type="ECO:0000256" key="11">
    <source>
        <dbReference type="ARBA" id="ARBA00023170"/>
    </source>
</evidence>
<feature type="domain" description="TonB-dependent receptor-like beta-barrel" evidence="15">
    <location>
        <begin position="243"/>
        <end position="629"/>
    </location>
</feature>
<comment type="similarity">
    <text evidence="2 13 14">Belongs to the TonB-dependent receptor family.</text>
</comment>
<dbReference type="InterPro" id="IPR037066">
    <property type="entry name" value="Plug_dom_sf"/>
</dbReference>
<evidence type="ECO:0000256" key="5">
    <source>
        <dbReference type="ARBA" id="ARBA00022496"/>
    </source>
</evidence>
<dbReference type="InterPro" id="IPR039426">
    <property type="entry name" value="TonB-dep_rcpt-like"/>
</dbReference>
<dbReference type="Gene3D" id="2.40.170.20">
    <property type="entry name" value="TonB-dependent receptor, beta-barrel domain"/>
    <property type="match status" value="1"/>
</dbReference>
<dbReference type="InterPro" id="IPR036942">
    <property type="entry name" value="Beta-barrel_TonB_sf"/>
</dbReference>
<evidence type="ECO:0000256" key="8">
    <source>
        <dbReference type="ARBA" id="ARBA00023065"/>
    </source>
</evidence>
<dbReference type="InterPro" id="IPR012910">
    <property type="entry name" value="Plug_dom"/>
</dbReference>
<dbReference type="PANTHER" id="PTHR32552:SF81">
    <property type="entry name" value="TONB-DEPENDENT OUTER MEMBRANE RECEPTOR"/>
    <property type="match status" value="1"/>
</dbReference>
<keyword evidence="7" id="KW-0408">Iron</keyword>
<evidence type="ECO:0000313" key="18">
    <source>
        <dbReference type="Proteomes" id="UP000389128"/>
    </source>
</evidence>
<evidence type="ECO:0000256" key="12">
    <source>
        <dbReference type="ARBA" id="ARBA00023237"/>
    </source>
</evidence>
<dbReference type="Proteomes" id="UP000389128">
    <property type="component" value="Unassembled WGS sequence"/>
</dbReference>
<evidence type="ECO:0000256" key="14">
    <source>
        <dbReference type="RuleBase" id="RU003357"/>
    </source>
</evidence>
<evidence type="ECO:0000256" key="10">
    <source>
        <dbReference type="ARBA" id="ARBA00023136"/>
    </source>
</evidence>
<dbReference type="Pfam" id="PF07715">
    <property type="entry name" value="Plug"/>
    <property type="match status" value="1"/>
</dbReference>
<evidence type="ECO:0000259" key="16">
    <source>
        <dbReference type="Pfam" id="PF07715"/>
    </source>
</evidence>
<evidence type="ECO:0000313" key="17">
    <source>
        <dbReference type="EMBL" id="TYC55335.1"/>
    </source>
</evidence>
<keyword evidence="8" id="KW-0406">Ion transport</keyword>
<evidence type="ECO:0000259" key="15">
    <source>
        <dbReference type="Pfam" id="PF00593"/>
    </source>
</evidence>
<evidence type="ECO:0000256" key="9">
    <source>
        <dbReference type="ARBA" id="ARBA00023077"/>
    </source>
</evidence>
<dbReference type="InterPro" id="IPR000531">
    <property type="entry name" value="Beta-barrel_TonB"/>
</dbReference>
<comment type="subcellular location">
    <subcellularLocation>
        <location evidence="1 13">Cell outer membrane</location>
        <topology evidence="1 13">Multi-pass membrane protein</topology>
    </subcellularLocation>
</comment>
<dbReference type="GO" id="GO:0006826">
    <property type="term" value="P:iron ion transport"/>
    <property type="evidence" value="ECO:0007669"/>
    <property type="project" value="UniProtKB-KW"/>
</dbReference>
<keyword evidence="6 13" id="KW-0812">Transmembrane</keyword>
<evidence type="ECO:0000256" key="2">
    <source>
        <dbReference type="ARBA" id="ARBA00009810"/>
    </source>
</evidence>
<comment type="caution">
    <text evidence="17">The sequence shown here is derived from an EMBL/GenBank/DDBJ whole genome shotgun (WGS) entry which is preliminary data.</text>
</comment>
<organism evidence="17 18">
    <name type="scientific">Zoogloea oleivorans</name>
    <dbReference type="NCBI Taxonomy" id="1552750"/>
    <lineage>
        <taxon>Bacteria</taxon>
        <taxon>Pseudomonadati</taxon>
        <taxon>Pseudomonadota</taxon>
        <taxon>Betaproteobacteria</taxon>
        <taxon>Rhodocyclales</taxon>
        <taxon>Zoogloeaceae</taxon>
        <taxon>Zoogloea</taxon>
    </lineage>
</organism>
<feature type="domain" description="TonB-dependent receptor plug" evidence="16">
    <location>
        <begin position="33"/>
        <end position="136"/>
    </location>
</feature>
<keyword evidence="5" id="KW-0410">Iron transport</keyword>